<evidence type="ECO:0008006" key="2">
    <source>
        <dbReference type="Google" id="ProtNLM"/>
    </source>
</evidence>
<dbReference type="AlphaFoldDB" id="X1M509"/>
<dbReference type="InterPro" id="IPR027417">
    <property type="entry name" value="P-loop_NTPase"/>
</dbReference>
<comment type="caution">
    <text evidence="1">The sequence shown here is derived from an EMBL/GenBank/DDBJ whole genome shotgun (WGS) entry which is preliminary data.</text>
</comment>
<dbReference type="PRINTS" id="PR00326">
    <property type="entry name" value="GTP1OBG"/>
</dbReference>
<gene>
    <name evidence="1" type="ORF">S06H3_34024</name>
</gene>
<protein>
    <recommendedName>
        <fullName evidence="2">G domain-containing protein</fullName>
    </recommendedName>
</protein>
<evidence type="ECO:0000313" key="1">
    <source>
        <dbReference type="EMBL" id="GAI26692.1"/>
    </source>
</evidence>
<name>X1M509_9ZZZZ</name>
<accession>X1M509</accession>
<dbReference type="EMBL" id="BARV01020383">
    <property type="protein sequence ID" value="GAI26692.1"/>
    <property type="molecule type" value="Genomic_DNA"/>
</dbReference>
<dbReference type="Gene3D" id="3.40.50.300">
    <property type="entry name" value="P-loop containing nucleotide triphosphate hydrolases"/>
    <property type="match status" value="1"/>
</dbReference>
<reference evidence="1" key="1">
    <citation type="journal article" date="2014" name="Front. Microbiol.">
        <title>High frequency of phylogenetically diverse reductive dehalogenase-homologous genes in deep subseafloor sedimentary metagenomes.</title>
        <authorList>
            <person name="Kawai M."/>
            <person name="Futagami T."/>
            <person name="Toyoda A."/>
            <person name="Takaki Y."/>
            <person name="Nishi S."/>
            <person name="Hori S."/>
            <person name="Arai W."/>
            <person name="Tsubouchi T."/>
            <person name="Morono Y."/>
            <person name="Uchiyama I."/>
            <person name="Ito T."/>
            <person name="Fujiyama A."/>
            <person name="Inagaki F."/>
            <person name="Takami H."/>
        </authorList>
    </citation>
    <scope>NUCLEOTIDE SEQUENCE</scope>
    <source>
        <strain evidence="1">Expedition CK06-06</strain>
    </source>
</reference>
<dbReference type="SUPFAM" id="SSF52540">
    <property type="entry name" value="P-loop containing nucleoside triphosphate hydrolases"/>
    <property type="match status" value="1"/>
</dbReference>
<organism evidence="1">
    <name type="scientific">marine sediment metagenome</name>
    <dbReference type="NCBI Taxonomy" id="412755"/>
    <lineage>
        <taxon>unclassified sequences</taxon>
        <taxon>metagenomes</taxon>
        <taxon>ecological metagenomes</taxon>
    </lineage>
</organism>
<sequence length="42" mass="4320">MSVNTGIIGLAKSGRTTIFNALTKGKADIGSYTQEGLTPHIG</sequence>
<dbReference type="InterPro" id="IPR006073">
    <property type="entry name" value="GTP-bd"/>
</dbReference>
<dbReference type="GO" id="GO:0005525">
    <property type="term" value="F:GTP binding"/>
    <property type="evidence" value="ECO:0007669"/>
    <property type="project" value="InterPro"/>
</dbReference>
<feature type="non-terminal residue" evidence="1">
    <location>
        <position position="42"/>
    </location>
</feature>
<proteinExistence type="predicted"/>